<proteinExistence type="predicted"/>
<comment type="catalytic activity">
    <reaction evidence="6">
        <text>2 D-glyceraldehyde 3-phosphate = 4-(hydroxymethyl)-2-furancarboxaldehyde phosphate + phosphate + 2 H2O</text>
        <dbReference type="Rhea" id="RHEA:43536"/>
        <dbReference type="ChEBI" id="CHEBI:15377"/>
        <dbReference type="ChEBI" id="CHEBI:43474"/>
        <dbReference type="ChEBI" id="CHEBI:59776"/>
        <dbReference type="ChEBI" id="CHEBI:83407"/>
        <dbReference type="EC" id="4.2.3.153"/>
    </reaction>
</comment>
<dbReference type="InterPro" id="IPR007565">
    <property type="entry name" value="4HFCP_synth"/>
</dbReference>
<keyword evidence="10" id="KW-1185">Reference proteome</keyword>
<gene>
    <name evidence="9" type="ORF">SAMN07250955_11863</name>
</gene>
<dbReference type="EMBL" id="FYEH01000018">
    <property type="protein sequence ID" value="SNB78389.1"/>
    <property type="molecule type" value="Genomic_DNA"/>
</dbReference>
<dbReference type="PIRSF" id="PIRSF015957">
    <property type="entry name" value="UCP015957"/>
    <property type="match status" value="1"/>
</dbReference>
<dbReference type="EC" id="4.2.3.153" evidence="2"/>
<feature type="active site" description="Proton acceptor" evidence="7">
    <location>
        <position position="83"/>
    </location>
</feature>
<dbReference type="SUPFAM" id="SSF51412">
    <property type="entry name" value="Inosine monophosphate dehydrogenase (IMPDH)"/>
    <property type="match status" value="1"/>
</dbReference>
<evidence type="ECO:0000256" key="8">
    <source>
        <dbReference type="SAM" id="MobiDB-lite"/>
    </source>
</evidence>
<dbReference type="Pfam" id="PF04476">
    <property type="entry name" value="4HFCP_synth"/>
    <property type="match status" value="1"/>
</dbReference>
<dbReference type="GO" id="GO:0016829">
    <property type="term" value="F:lyase activity"/>
    <property type="evidence" value="ECO:0007669"/>
    <property type="project" value="UniProtKB-KW"/>
</dbReference>
<evidence type="ECO:0000256" key="4">
    <source>
        <dbReference type="ARBA" id="ARBA00023270"/>
    </source>
</evidence>
<name>A0A212RZX8_9PROT</name>
<organism evidence="9 10">
    <name type="scientific">Arboricoccus pini</name>
    <dbReference type="NCBI Taxonomy" id="1963835"/>
    <lineage>
        <taxon>Bacteria</taxon>
        <taxon>Pseudomonadati</taxon>
        <taxon>Pseudomonadota</taxon>
        <taxon>Alphaproteobacteria</taxon>
        <taxon>Geminicoccales</taxon>
        <taxon>Geminicoccaceae</taxon>
        <taxon>Arboricoccus</taxon>
    </lineage>
</organism>
<evidence type="ECO:0000256" key="6">
    <source>
        <dbReference type="ARBA" id="ARBA00047628"/>
    </source>
</evidence>
<feature type="region of interest" description="Disordered" evidence="8">
    <location>
        <begin position="230"/>
        <end position="257"/>
    </location>
</feature>
<protein>
    <recommendedName>
        <fullName evidence="2">(5-formylfuran-3-yl)methyl phosphate synthase</fullName>
        <ecNumber evidence="2">4.2.3.153</ecNumber>
    </recommendedName>
    <alternativeName>
        <fullName evidence="5">4-(hydroxymethyl)-2-furancarboxaldehyde-phosphate synthase</fullName>
    </alternativeName>
</protein>
<keyword evidence="3" id="KW-0456">Lyase</keyword>
<evidence type="ECO:0000256" key="2">
    <source>
        <dbReference type="ARBA" id="ARBA00012553"/>
    </source>
</evidence>
<keyword evidence="4" id="KW-0704">Schiff base</keyword>
<sequence length="257" mass="26230">MLASVADLDEAMVAVEQGADLVDLKDPTRGALGAWPVESVRAAVEALGDRALLSATVGDLPVDPESLVEAARRMAATGVAIVKIGFFAASASLDELAAAVRALAAVTAEGTRLVAVLMADQELHLPLLPMLASAGFKGAMLDTADKAAGPLSRHLSAPALADFVDRVRRLSMLCGLAGSLRQSDIAPLAALAPDYLGFRGALCGAGRTSRLDPLKLAAIRQAVRAASNRATATAGKQVATDEMPTSSSAGIRLAAAR</sequence>
<comment type="function">
    <text evidence="1">Catalyzes the formation of 4-(hydroxymethyl)-2-furancarboxaldehyde phosphate (4-HFC-P) from two molecules of glyceraldehyde-3-P (GA-3-P).</text>
</comment>
<evidence type="ECO:0000313" key="10">
    <source>
        <dbReference type="Proteomes" id="UP000197065"/>
    </source>
</evidence>
<evidence type="ECO:0000256" key="7">
    <source>
        <dbReference type="PIRSR" id="PIRSR015957-1"/>
    </source>
</evidence>
<reference evidence="9 10" key="1">
    <citation type="submission" date="2017-06" db="EMBL/GenBank/DDBJ databases">
        <authorList>
            <person name="Kim H.J."/>
            <person name="Triplett B.A."/>
        </authorList>
    </citation>
    <scope>NUCLEOTIDE SEQUENCE [LARGE SCALE GENOMIC DNA]</scope>
    <source>
        <strain evidence="9 10">B29T1</strain>
    </source>
</reference>
<evidence type="ECO:0000256" key="3">
    <source>
        <dbReference type="ARBA" id="ARBA00023239"/>
    </source>
</evidence>
<feature type="active site" description="Schiff-base intermediate with substrate" evidence="7">
    <location>
        <position position="25"/>
    </location>
</feature>
<evidence type="ECO:0000313" key="9">
    <source>
        <dbReference type="EMBL" id="SNB78389.1"/>
    </source>
</evidence>
<dbReference type="AlphaFoldDB" id="A0A212RZX8"/>
<evidence type="ECO:0000256" key="5">
    <source>
        <dbReference type="ARBA" id="ARBA00032523"/>
    </source>
</evidence>
<dbReference type="Proteomes" id="UP000197065">
    <property type="component" value="Unassembled WGS sequence"/>
</dbReference>
<accession>A0A212RZX8</accession>
<evidence type="ECO:0000256" key="1">
    <source>
        <dbReference type="ARBA" id="ARBA00003810"/>
    </source>
</evidence>